<dbReference type="PROSITE" id="PS50011">
    <property type="entry name" value="PROTEIN_KINASE_DOM"/>
    <property type="match status" value="1"/>
</dbReference>
<reference evidence="3 4" key="1">
    <citation type="submission" date="2016-11" db="EMBL/GenBank/DDBJ databases">
        <authorList>
            <person name="Manzoor S."/>
        </authorList>
    </citation>
    <scope>NUCLEOTIDE SEQUENCE [LARGE SCALE GENOMIC DNA]</scope>
    <source>
        <strain evidence="3">Clostridium ultunense strain Esp</strain>
    </source>
</reference>
<dbReference type="InterPro" id="IPR000719">
    <property type="entry name" value="Prot_kinase_dom"/>
</dbReference>
<sequence length="285" mass="32877">MIISGKWNGREYKLLNLIGSGSFGRVYRVIDEEGNIKAIKISEDLFSITNEYNAMVRLNGLSFIPRAYDFDDWHIRGQIYHFIVMDYIQGKNLKEVGSSNEISSKTVFKIGKILINILERINGLGYRYTDIKLENILIDVKGKIYFVDFGSLTEEGMPTKEYTPSYNINSWKTEYNANYERSILFSVTMVMVSLIGQKEYNPLVFNLEQVIDRIDKFPLKRKEKQFLADGLRGKFFNLSQYIDSLVLLLKDEKNCNSLNKIDYILIASIVSFVFVIILGVKSILS</sequence>
<dbReference type="RefSeq" id="WP_005587609.1">
    <property type="nucleotide sequence ID" value="NZ_LT669839.1"/>
</dbReference>
<accession>M1ZLJ8</accession>
<dbReference type="GO" id="GO:0005524">
    <property type="term" value="F:ATP binding"/>
    <property type="evidence" value="ECO:0007669"/>
    <property type="project" value="InterPro"/>
</dbReference>
<keyword evidence="1" id="KW-0812">Transmembrane</keyword>
<dbReference type="AlphaFoldDB" id="M1ZLJ8"/>
<keyword evidence="1" id="KW-1133">Transmembrane helix</keyword>
<dbReference type="PROSITE" id="PS00108">
    <property type="entry name" value="PROTEIN_KINASE_ST"/>
    <property type="match status" value="1"/>
</dbReference>
<dbReference type="SUPFAM" id="SSF56112">
    <property type="entry name" value="Protein kinase-like (PK-like)"/>
    <property type="match status" value="1"/>
</dbReference>
<dbReference type="OrthoDB" id="583109at2"/>
<keyword evidence="1" id="KW-0472">Membrane</keyword>
<dbReference type="EMBL" id="LT669839">
    <property type="protein sequence ID" value="SHD78387.1"/>
    <property type="molecule type" value="Genomic_DNA"/>
</dbReference>
<dbReference type="Proteomes" id="UP000245423">
    <property type="component" value="Chromosome 1"/>
</dbReference>
<dbReference type="InterPro" id="IPR011009">
    <property type="entry name" value="Kinase-like_dom_sf"/>
</dbReference>
<feature type="transmembrane region" description="Helical" evidence="1">
    <location>
        <begin position="263"/>
        <end position="284"/>
    </location>
</feature>
<keyword evidence="4" id="KW-1185">Reference proteome</keyword>
<dbReference type="SMART" id="SM00220">
    <property type="entry name" value="S_TKc"/>
    <property type="match status" value="1"/>
</dbReference>
<dbReference type="InterPro" id="IPR008271">
    <property type="entry name" value="Ser/Thr_kinase_AS"/>
</dbReference>
<dbReference type="PANTHER" id="PTHR24362">
    <property type="entry name" value="SERINE/THREONINE-PROTEIN KINASE NEK"/>
    <property type="match status" value="1"/>
</dbReference>
<feature type="domain" description="Protein kinase" evidence="2">
    <location>
        <begin position="12"/>
        <end position="285"/>
    </location>
</feature>
<dbReference type="PANTHER" id="PTHR24362:SF309">
    <property type="entry name" value="PROTEIN KINASE DOMAIN-CONTAINING PROTEIN"/>
    <property type="match status" value="1"/>
</dbReference>
<organism evidence="3 4">
    <name type="scientific">[Clostridium] ultunense Esp</name>
    <dbReference type="NCBI Taxonomy" id="1288971"/>
    <lineage>
        <taxon>Bacteria</taxon>
        <taxon>Bacillati</taxon>
        <taxon>Bacillota</taxon>
        <taxon>Tissierellia</taxon>
        <taxon>Tissierellales</taxon>
        <taxon>Tepidimicrobiaceae</taxon>
        <taxon>Schnuerera</taxon>
    </lineage>
</organism>
<proteinExistence type="predicted"/>
<evidence type="ECO:0000313" key="3">
    <source>
        <dbReference type="EMBL" id="SHD78387.1"/>
    </source>
</evidence>
<dbReference type="HOGENOM" id="CLU_074074_0_0_9"/>
<gene>
    <name evidence="3" type="ORF">CUESP1_3059</name>
</gene>
<evidence type="ECO:0000259" key="2">
    <source>
        <dbReference type="PROSITE" id="PS50011"/>
    </source>
</evidence>
<name>M1ZLJ8_9FIRM</name>
<dbReference type="GO" id="GO:0004672">
    <property type="term" value="F:protein kinase activity"/>
    <property type="evidence" value="ECO:0007669"/>
    <property type="project" value="InterPro"/>
</dbReference>
<dbReference type="Gene3D" id="1.10.510.10">
    <property type="entry name" value="Transferase(Phosphotransferase) domain 1"/>
    <property type="match status" value="1"/>
</dbReference>
<evidence type="ECO:0000313" key="4">
    <source>
        <dbReference type="Proteomes" id="UP000245423"/>
    </source>
</evidence>
<evidence type="ECO:0000256" key="1">
    <source>
        <dbReference type="SAM" id="Phobius"/>
    </source>
</evidence>
<dbReference type="Pfam" id="PF00069">
    <property type="entry name" value="Pkinase"/>
    <property type="match status" value="1"/>
</dbReference>
<protein>
    <recommendedName>
        <fullName evidence="2">Protein kinase domain-containing protein</fullName>
    </recommendedName>
</protein>